<dbReference type="InterPro" id="IPR030678">
    <property type="entry name" value="Peptide/Ni-bd"/>
</dbReference>
<dbReference type="SUPFAM" id="SSF53850">
    <property type="entry name" value="Periplasmic binding protein-like II"/>
    <property type="match status" value="1"/>
</dbReference>
<dbReference type="Proteomes" id="UP000016943">
    <property type="component" value="Chromosome"/>
</dbReference>
<sequence length="481" mass="51200">MTKRALAALALLLTACTSTPTDNNTLAIALPFEPVASLSPFSDDALMTTRIGVGETLVGLDDNGVAQPWLAQSFTRPDDSTVVFTLRDDATFHDGTPVNAEAVVRSLQAAWDAASRPKGLGKTPLSFEAIDEHTVKVTSEKPDPILPQRFADSGTIILSQAAYKDPANPTIVGTATGPYVLDSVTTTEATTHKNKKYWDGTPKLDTLTVDFIPDGPARTNAIRAGEVAMAQAVPIAQLSSLGDAELQSTPLPRGVYLHLNSARGPFADPKLRAAAAKAVNPDDIVTTIYENHAGKADGSIFSTEANWAVKSANTTTDAADPNGTTIRLATWTERPELGEVASVIAEQLRAAGFNVDITVTDYNSLEKALLDGEFDAVIGSRNYQLGAADPVSFLASDYSCDGSYNLSRFCDATIDAAIDKASSISDIEQRFEEAARIGADIVAANAVIPLAHEYSINAVNHVNDLSKDPFERRLITVDTHR</sequence>
<evidence type="ECO:0000259" key="2">
    <source>
        <dbReference type="Pfam" id="PF00496"/>
    </source>
</evidence>
<evidence type="ECO:0000256" key="1">
    <source>
        <dbReference type="SAM" id="SignalP"/>
    </source>
</evidence>
<reference evidence="3 4" key="1">
    <citation type="journal article" date="2013" name="Genome Announc.">
        <title>Whole-Genome Sequence of the Clinical Strain Corynebacterium argentoratense DSM 44202, Isolated from a Human Throat Specimen.</title>
        <authorList>
            <person name="Bomholt C."/>
            <person name="Glaub A."/>
            <person name="Gravermann K."/>
            <person name="Albersmeier A."/>
            <person name="Brinkrolf K."/>
            <person name="Ruckert C."/>
            <person name="Tauch A."/>
        </authorList>
    </citation>
    <scope>NUCLEOTIDE SEQUENCE [LARGE SCALE GENOMIC DNA]</scope>
    <source>
        <strain evidence="3">DSM 44202</strain>
    </source>
</reference>
<evidence type="ECO:0000313" key="3">
    <source>
        <dbReference type="EMBL" id="AGU15625.1"/>
    </source>
</evidence>
<dbReference type="EMBL" id="CP006365">
    <property type="protein sequence ID" value="AGU15625.1"/>
    <property type="molecule type" value="Genomic_DNA"/>
</dbReference>
<keyword evidence="1" id="KW-0732">Signal</keyword>
<dbReference type="RefSeq" id="WP_021012016.1">
    <property type="nucleotide sequence ID" value="NC_022198.1"/>
</dbReference>
<protein>
    <recommendedName>
        <fullName evidence="2">Solute-binding protein family 5 domain-containing protein</fullName>
    </recommendedName>
</protein>
<dbReference type="Gene3D" id="3.40.190.10">
    <property type="entry name" value="Periplasmic binding protein-like II"/>
    <property type="match status" value="1"/>
</dbReference>
<dbReference type="GO" id="GO:0015833">
    <property type="term" value="P:peptide transport"/>
    <property type="evidence" value="ECO:0007669"/>
    <property type="project" value="TreeGrafter"/>
</dbReference>
<dbReference type="PANTHER" id="PTHR30290:SF65">
    <property type="entry name" value="MONOACYL PHOSPHATIDYLINOSITOL TETRAMANNOSIDE-BINDING PROTEIN LPQW-RELATED"/>
    <property type="match status" value="1"/>
</dbReference>
<evidence type="ECO:0000313" key="4">
    <source>
        <dbReference type="Proteomes" id="UP000016943"/>
    </source>
</evidence>
<dbReference type="AlphaFoldDB" id="U3GVU0"/>
<dbReference type="GO" id="GO:0043190">
    <property type="term" value="C:ATP-binding cassette (ABC) transporter complex"/>
    <property type="evidence" value="ECO:0007669"/>
    <property type="project" value="InterPro"/>
</dbReference>
<dbReference type="PATRIC" id="fig|1348662.3.peg.1489"/>
<feature type="domain" description="Solute-binding protein family 5" evidence="2">
    <location>
        <begin position="67"/>
        <end position="404"/>
    </location>
</feature>
<dbReference type="InterPro" id="IPR039424">
    <property type="entry name" value="SBP_5"/>
</dbReference>
<dbReference type="PROSITE" id="PS51257">
    <property type="entry name" value="PROKAR_LIPOPROTEIN"/>
    <property type="match status" value="1"/>
</dbReference>
<accession>U3GVU0</accession>
<proteinExistence type="predicted"/>
<dbReference type="KEGG" id="caz:CARG_07525"/>
<dbReference type="PIRSF" id="PIRSF002741">
    <property type="entry name" value="MppA"/>
    <property type="match status" value="1"/>
</dbReference>
<dbReference type="InterPro" id="IPR000914">
    <property type="entry name" value="SBP_5_dom"/>
</dbReference>
<dbReference type="GO" id="GO:1904680">
    <property type="term" value="F:peptide transmembrane transporter activity"/>
    <property type="evidence" value="ECO:0007669"/>
    <property type="project" value="TreeGrafter"/>
</dbReference>
<dbReference type="STRING" id="1348662.CARG_07525"/>
<dbReference type="CDD" id="cd08490">
    <property type="entry name" value="PBP2_NikA_DppA_OppA_like_3"/>
    <property type="match status" value="1"/>
</dbReference>
<dbReference type="PANTHER" id="PTHR30290">
    <property type="entry name" value="PERIPLASMIC BINDING COMPONENT OF ABC TRANSPORTER"/>
    <property type="match status" value="1"/>
</dbReference>
<organism evidence="3 4">
    <name type="scientific">Corynebacterium argentoratense DSM 44202</name>
    <dbReference type="NCBI Taxonomy" id="1348662"/>
    <lineage>
        <taxon>Bacteria</taxon>
        <taxon>Bacillati</taxon>
        <taxon>Actinomycetota</taxon>
        <taxon>Actinomycetes</taxon>
        <taxon>Mycobacteriales</taxon>
        <taxon>Corynebacteriaceae</taxon>
        <taxon>Corynebacterium</taxon>
    </lineage>
</organism>
<dbReference type="eggNOG" id="COG0747">
    <property type="taxonomic scope" value="Bacteria"/>
</dbReference>
<feature type="chain" id="PRO_5038462664" description="Solute-binding protein family 5 domain-containing protein" evidence="1">
    <location>
        <begin position="21"/>
        <end position="481"/>
    </location>
</feature>
<dbReference type="GeneID" id="78250257"/>
<feature type="signal peptide" evidence="1">
    <location>
        <begin position="1"/>
        <end position="20"/>
    </location>
</feature>
<name>U3GVU0_9CORY</name>
<dbReference type="Pfam" id="PF00496">
    <property type="entry name" value="SBP_bac_5"/>
    <property type="match status" value="1"/>
</dbReference>
<keyword evidence="4" id="KW-1185">Reference proteome</keyword>
<dbReference type="OrthoDB" id="9764591at2"/>
<dbReference type="HOGENOM" id="CLU_017028_7_5_11"/>
<dbReference type="Gene3D" id="3.10.105.10">
    <property type="entry name" value="Dipeptide-binding Protein, Domain 3"/>
    <property type="match status" value="1"/>
</dbReference>
<dbReference type="GO" id="GO:0042597">
    <property type="term" value="C:periplasmic space"/>
    <property type="evidence" value="ECO:0007669"/>
    <property type="project" value="UniProtKB-ARBA"/>
</dbReference>
<gene>
    <name evidence="3" type="ORF">CARG_07525</name>
</gene>